<keyword evidence="3" id="KW-0472">Membrane</keyword>
<keyword evidence="3" id="KW-0812">Transmembrane</keyword>
<accession>A0A923T626</accession>
<dbReference type="InterPro" id="IPR025645">
    <property type="entry name" value="DUF4349"/>
</dbReference>
<feature type="region of interest" description="Disordered" evidence="2">
    <location>
        <begin position="23"/>
        <end position="70"/>
    </location>
</feature>
<reference evidence="6" key="1">
    <citation type="submission" date="2020-08" db="EMBL/GenBank/DDBJ databases">
        <title>Lewinella bacteria from marine environments.</title>
        <authorList>
            <person name="Zhong Y."/>
        </authorList>
    </citation>
    <scope>NUCLEOTIDE SEQUENCE</scope>
    <source>
        <strain evidence="6">KCTC 42187</strain>
    </source>
</reference>
<dbReference type="Proteomes" id="UP000650081">
    <property type="component" value="Unassembled WGS sequence"/>
</dbReference>
<evidence type="ECO:0000313" key="6">
    <source>
        <dbReference type="EMBL" id="MBC6992965.1"/>
    </source>
</evidence>
<evidence type="ECO:0000259" key="5">
    <source>
        <dbReference type="Pfam" id="PF14257"/>
    </source>
</evidence>
<feature type="transmembrane region" description="Helical" evidence="3">
    <location>
        <begin position="258"/>
        <end position="283"/>
    </location>
</feature>
<protein>
    <submittedName>
        <fullName evidence="6">DUF4349 domain-containing protein</fullName>
    </submittedName>
</protein>
<feature type="domain" description="DUF4349" evidence="5">
    <location>
        <begin position="74"/>
        <end position="283"/>
    </location>
</feature>
<keyword evidence="7" id="KW-1185">Reference proteome</keyword>
<evidence type="ECO:0000256" key="4">
    <source>
        <dbReference type="SAM" id="SignalP"/>
    </source>
</evidence>
<feature type="coiled-coil region" evidence="1">
    <location>
        <begin position="177"/>
        <end position="210"/>
    </location>
</feature>
<proteinExistence type="predicted"/>
<dbReference type="AlphaFoldDB" id="A0A923T626"/>
<feature type="chain" id="PRO_5038093884" evidence="4">
    <location>
        <begin position="23"/>
        <end position="293"/>
    </location>
</feature>
<name>A0A923T626_9BACT</name>
<feature type="signal peptide" evidence="4">
    <location>
        <begin position="1"/>
        <end position="22"/>
    </location>
</feature>
<evidence type="ECO:0000256" key="2">
    <source>
        <dbReference type="SAM" id="MobiDB-lite"/>
    </source>
</evidence>
<keyword evidence="3" id="KW-1133">Transmembrane helix</keyword>
<evidence type="ECO:0000256" key="1">
    <source>
        <dbReference type="SAM" id="Coils"/>
    </source>
</evidence>
<keyword evidence="1" id="KW-0175">Coiled coil</keyword>
<comment type="caution">
    <text evidence="6">The sequence shown here is derived from an EMBL/GenBank/DDBJ whole genome shotgun (WGS) entry which is preliminary data.</text>
</comment>
<sequence>MKVHLLLLALLLGTFLCTCGSAGDSASEGMRPSMEEYARTEASPEMDRSTADAPESEAIPQPSAPNNAGRDAAKIIYTAEVRARVEHLDSALARITRRVNESGGYLASQFRNNSPYEHTATLQIRLPAERLNPTLAYLPTLAAQIDHQNLSSQDVTAEWLDLESRLQTKRDVRDRYIEILRNRAQKVEDILNAEEKIRVITEEIEAKEGQLRYLRDQVSLSTLTLTLYETQEYRPTGEAYQRSFGSKLRSSLAMGWELIQSLVLGLVSIWPLLLLGGIGAWFFRRWRSKRSAK</sequence>
<organism evidence="6 7">
    <name type="scientific">Neolewinella lacunae</name>
    <dbReference type="NCBI Taxonomy" id="1517758"/>
    <lineage>
        <taxon>Bacteria</taxon>
        <taxon>Pseudomonadati</taxon>
        <taxon>Bacteroidota</taxon>
        <taxon>Saprospiria</taxon>
        <taxon>Saprospirales</taxon>
        <taxon>Lewinellaceae</taxon>
        <taxon>Neolewinella</taxon>
    </lineage>
</organism>
<evidence type="ECO:0000313" key="7">
    <source>
        <dbReference type="Proteomes" id="UP000650081"/>
    </source>
</evidence>
<dbReference type="RefSeq" id="WP_187465095.1">
    <property type="nucleotide sequence ID" value="NZ_JACSIT010000042.1"/>
</dbReference>
<dbReference type="Pfam" id="PF14257">
    <property type="entry name" value="DUF4349"/>
    <property type="match status" value="1"/>
</dbReference>
<gene>
    <name evidence="6" type="ORF">H9S92_02200</name>
</gene>
<keyword evidence="4" id="KW-0732">Signal</keyword>
<dbReference type="EMBL" id="JACSIT010000042">
    <property type="protein sequence ID" value="MBC6992965.1"/>
    <property type="molecule type" value="Genomic_DNA"/>
</dbReference>
<evidence type="ECO:0000256" key="3">
    <source>
        <dbReference type="SAM" id="Phobius"/>
    </source>
</evidence>